<dbReference type="EMBL" id="QNRY01000014">
    <property type="protein sequence ID" value="RBP62829.1"/>
    <property type="molecule type" value="Genomic_DNA"/>
</dbReference>
<accession>A0A366I4Q3</accession>
<dbReference type="Proteomes" id="UP000253046">
    <property type="component" value="Unassembled WGS sequence"/>
</dbReference>
<evidence type="ECO:0000313" key="1">
    <source>
        <dbReference type="EMBL" id="RBP62829.1"/>
    </source>
</evidence>
<protein>
    <submittedName>
        <fullName evidence="1">Uncharacterized protein</fullName>
    </submittedName>
</protein>
<dbReference type="AlphaFoldDB" id="A0A366I4Q3"/>
<proteinExistence type="predicted"/>
<evidence type="ECO:0000313" key="2">
    <source>
        <dbReference type="Proteomes" id="UP000253046"/>
    </source>
</evidence>
<comment type="caution">
    <text evidence="1">The sequence shown here is derived from an EMBL/GenBank/DDBJ whole genome shotgun (WGS) entry which is preliminary data.</text>
</comment>
<name>A0A366I4Q3_9GAMM</name>
<gene>
    <name evidence="1" type="ORF">DES54_1147</name>
</gene>
<keyword evidence="2" id="KW-1185">Reference proteome</keyword>
<reference evidence="1 2" key="1">
    <citation type="submission" date="2018-06" db="EMBL/GenBank/DDBJ databases">
        <title>Genomic Encyclopedia of Type Strains, Phase IV (KMG-IV): sequencing the most valuable type-strain genomes for metagenomic binning, comparative biology and taxonomic classification.</title>
        <authorList>
            <person name="Goeker M."/>
        </authorList>
    </citation>
    <scope>NUCLEOTIDE SEQUENCE [LARGE SCALE GENOMIC DNA]</scope>
    <source>
        <strain evidence="1 2">DSM 30166</strain>
    </source>
</reference>
<sequence length="72" mass="8453">MLTIFRQFMTWAAHSPSQPPTQAERHGYCRESEFCFFNHSATLPFNQVNECHDDHLRHDEKSLGQTTRTTKT</sequence>
<organism evidence="1 2">
    <name type="scientific">Brenneria salicis ATCC 15712 = DSM 30166</name>
    <dbReference type="NCBI Taxonomy" id="714314"/>
    <lineage>
        <taxon>Bacteria</taxon>
        <taxon>Pseudomonadati</taxon>
        <taxon>Pseudomonadota</taxon>
        <taxon>Gammaproteobacteria</taxon>
        <taxon>Enterobacterales</taxon>
        <taxon>Pectobacteriaceae</taxon>
        <taxon>Brenneria</taxon>
    </lineage>
</organism>